<evidence type="ECO:0000256" key="4">
    <source>
        <dbReference type="RuleBase" id="RU361117"/>
    </source>
</evidence>
<keyword evidence="4" id="KW-0479">Metal-binding</keyword>
<keyword evidence="3 4" id="KW-0378">Hydrolase</keyword>
<comment type="pathway">
    <text evidence="1 4">Glycan biosynthesis; trehalose biosynthesis.</text>
</comment>
<name>A0ABX1CKB3_9SPHN</name>
<organism evidence="5 6">
    <name type="scientific">Sphingomonas corticis</name>
    <dbReference type="NCBI Taxonomy" id="2722791"/>
    <lineage>
        <taxon>Bacteria</taxon>
        <taxon>Pseudomonadati</taxon>
        <taxon>Pseudomonadota</taxon>
        <taxon>Alphaproteobacteria</taxon>
        <taxon>Sphingomonadales</taxon>
        <taxon>Sphingomonadaceae</taxon>
        <taxon>Sphingomonas</taxon>
    </lineage>
</organism>
<accession>A0ABX1CKB3</accession>
<dbReference type="Pfam" id="PF02358">
    <property type="entry name" value="Trehalose_PPase"/>
    <property type="match status" value="1"/>
</dbReference>
<sequence length="257" mass="26518">MLASHRLPDADAVPAGAPPTLLDGTSVFFDLDGTLIDIAATPDGVVVSPDLLAALDRLVAAAPGRVAVLSGRSLDQLDHLLGRFARRVAVAGSHGAEIRLAGQDARQRSAPPALAAATRALRDVAEAHGLLLEEKSMGTALHYRHAPGREAIAASAAAVLADRHGLVLQRGKMMVELRAPGDKGDALCALLREEAMVGTRPLFFGDDVTDEDGFVAATRAGGAGVLVGPARASAARYRLDDPAAVRRWIDAATVGAA</sequence>
<dbReference type="RefSeq" id="WP_168133357.1">
    <property type="nucleotide sequence ID" value="NZ_JAAVJH010000002.1"/>
</dbReference>
<evidence type="ECO:0000256" key="1">
    <source>
        <dbReference type="ARBA" id="ARBA00005199"/>
    </source>
</evidence>
<dbReference type="InterPro" id="IPR023214">
    <property type="entry name" value="HAD_sf"/>
</dbReference>
<comment type="catalytic activity">
    <reaction evidence="4">
        <text>alpha,alpha-trehalose 6-phosphate + H2O = alpha,alpha-trehalose + phosphate</text>
        <dbReference type="Rhea" id="RHEA:23420"/>
        <dbReference type="ChEBI" id="CHEBI:15377"/>
        <dbReference type="ChEBI" id="CHEBI:16551"/>
        <dbReference type="ChEBI" id="CHEBI:43474"/>
        <dbReference type="ChEBI" id="CHEBI:58429"/>
        <dbReference type="EC" id="3.1.3.12"/>
    </reaction>
</comment>
<dbReference type="InterPro" id="IPR003337">
    <property type="entry name" value="Trehalose_PPase"/>
</dbReference>
<keyword evidence="6" id="KW-1185">Reference proteome</keyword>
<dbReference type="PANTHER" id="PTHR43768">
    <property type="entry name" value="TREHALOSE 6-PHOSPHATE PHOSPHATASE"/>
    <property type="match status" value="1"/>
</dbReference>
<dbReference type="SUPFAM" id="SSF56784">
    <property type="entry name" value="HAD-like"/>
    <property type="match status" value="1"/>
</dbReference>
<dbReference type="NCBIfam" id="TIGR00685">
    <property type="entry name" value="T6PP"/>
    <property type="match status" value="1"/>
</dbReference>
<dbReference type="Gene3D" id="3.30.70.1020">
    <property type="entry name" value="Trehalose-6-phosphate phosphatase related protein, domain 2"/>
    <property type="match status" value="1"/>
</dbReference>
<comment type="function">
    <text evidence="4">Removes the phosphate from trehalose 6-phosphate to produce free trehalose.</text>
</comment>
<dbReference type="PANTHER" id="PTHR43768:SF3">
    <property type="entry name" value="TREHALOSE 6-PHOSPHATE PHOSPHATASE"/>
    <property type="match status" value="1"/>
</dbReference>
<dbReference type="EMBL" id="JAAVJH010000002">
    <property type="protein sequence ID" value="NJR77844.1"/>
    <property type="molecule type" value="Genomic_DNA"/>
</dbReference>
<protein>
    <recommendedName>
        <fullName evidence="4">Trehalose 6-phosphate phosphatase</fullName>
        <ecNumber evidence="4">3.1.3.12</ecNumber>
    </recommendedName>
</protein>
<dbReference type="GO" id="GO:0004805">
    <property type="term" value="F:trehalose-phosphatase activity"/>
    <property type="evidence" value="ECO:0007669"/>
    <property type="project" value="UniProtKB-EC"/>
</dbReference>
<reference evidence="5 6" key="1">
    <citation type="submission" date="2020-03" db="EMBL/GenBank/DDBJ databases">
        <authorList>
            <person name="Wang L."/>
            <person name="He N."/>
            <person name="Li Y."/>
            <person name="Fang Y."/>
            <person name="Zhang F."/>
        </authorList>
    </citation>
    <scope>NUCLEOTIDE SEQUENCE [LARGE SCALE GENOMIC DNA]</scope>
    <source>
        <strain evidence="5 6">36D10-4-7</strain>
    </source>
</reference>
<evidence type="ECO:0000313" key="5">
    <source>
        <dbReference type="EMBL" id="NJR77844.1"/>
    </source>
</evidence>
<evidence type="ECO:0000256" key="2">
    <source>
        <dbReference type="ARBA" id="ARBA00008770"/>
    </source>
</evidence>
<dbReference type="Proteomes" id="UP000732399">
    <property type="component" value="Unassembled WGS sequence"/>
</dbReference>
<gene>
    <name evidence="5" type="primary">otsB</name>
    <name evidence="5" type="ORF">HBH26_04330</name>
</gene>
<keyword evidence="4" id="KW-0460">Magnesium</keyword>
<comment type="cofactor">
    <cofactor evidence="4">
        <name>Mg(2+)</name>
        <dbReference type="ChEBI" id="CHEBI:18420"/>
    </cofactor>
</comment>
<comment type="similarity">
    <text evidence="2 4">Belongs to the trehalose phosphatase family.</text>
</comment>
<evidence type="ECO:0000256" key="3">
    <source>
        <dbReference type="ARBA" id="ARBA00022801"/>
    </source>
</evidence>
<comment type="caution">
    <text evidence="5">The sequence shown here is derived from an EMBL/GenBank/DDBJ whole genome shotgun (WGS) entry which is preliminary data.</text>
</comment>
<proteinExistence type="inferred from homology"/>
<dbReference type="InterPro" id="IPR044651">
    <property type="entry name" value="OTSB-like"/>
</dbReference>
<dbReference type="EC" id="3.1.3.12" evidence="4"/>
<dbReference type="Gene3D" id="3.40.50.1000">
    <property type="entry name" value="HAD superfamily/HAD-like"/>
    <property type="match status" value="1"/>
</dbReference>
<dbReference type="NCBIfam" id="TIGR01484">
    <property type="entry name" value="HAD-SF-IIB"/>
    <property type="match status" value="1"/>
</dbReference>
<dbReference type="InterPro" id="IPR036412">
    <property type="entry name" value="HAD-like_sf"/>
</dbReference>
<dbReference type="InterPro" id="IPR006379">
    <property type="entry name" value="HAD-SF_hydro_IIB"/>
</dbReference>
<evidence type="ECO:0000313" key="6">
    <source>
        <dbReference type="Proteomes" id="UP000732399"/>
    </source>
</evidence>